<keyword evidence="3" id="KW-0560">Oxidoreductase</keyword>
<keyword evidence="7" id="KW-1185">Reference proteome</keyword>
<dbReference type="GO" id="GO:0051213">
    <property type="term" value="F:dioxygenase activity"/>
    <property type="evidence" value="ECO:0007669"/>
    <property type="project" value="UniProtKB-KW"/>
</dbReference>
<dbReference type="VEuPathDB" id="CryptoDB:Vbra_10385"/>
<feature type="compositionally biased region" description="Basic and acidic residues" evidence="4">
    <location>
        <begin position="288"/>
        <end position="303"/>
    </location>
</feature>
<dbReference type="OrthoDB" id="438122at2759"/>
<evidence type="ECO:0000256" key="4">
    <source>
        <dbReference type="SAM" id="MobiDB-lite"/>
    </source>
</evidence>
<gene>
    <name evidence="6" type="ORF">Vbra_10385</name>
</gene>
<dbReference type="OMA" id="YTHRRGK"/>
<dbReference type="Proteomes" id="UP000041254">
    <property type="component" value="Unassembled WGS sequence"/>
</dbReference>
<dbReference type="GO" id="GO:0016020">
    <property type="term" value="C:membrane"/>
    <property type="evidence" value="ECO:0007669"/>
    <property type="project" value="TreeGrafter"/>
</dbReference>
<proteinExistence type="inferred from homology"/>
<evidence type="ECO:0000256" key="3">
    <source>
        <dbReference type="ARBA" id="ARBA00023002"/>
    </source>
</evidence>
<evidence type="ECO:0000256" key="2">
    <source>
        <dbReference type="ARBA" id="ARBA00022964"/>
    </source>
</evidence>
<name>A0A0G4GUD4_VITBC</name>
<dbReference type="STRING" id="1169540.A0A0G4GUD4"/>
<dbReference type="InterPro" id="IPR051821">
    <property type="entry name" value="Asp/Asn_beta-hydroxylase"/>
</dbReference>
<comment type="similarity">
    <text evidence="1">Belongs to the aspartyl/asparaginyl beta-hydroxylase family.</text>
</comment>
<accession>A0A0G4GUD4</accession>
<dbReference type="SUPFAM" id="SSF51197">
    <property type="entry name" value="Clavaminate synthase-like"/>
    <property type="match status" value="1"/>
</dbReference>
<dbReference type="EMBL" id="CDMY01000821">
    <property type="protein sequence ID" value="CEM34449.1"/>
    <property type="molecule type" value="Genomic_DNA"/>
</dbReference>
<evidence type="ECO:0000313" key="6">
    <source>
        <dbReference type="EMBL" id="CEM34449.1"/>
    </source>
</evidence>
<evidence type="ECO:0000256" key="1">
    <source>
        <dbReference type="ARBA" id="ARBA00007730"/>
    </source>
</evidence>
<reference evidence="6 7" key="1">
    <citation type="submission" date="2014-11" db="EMBL/GenBank/DDBJ databases">
        <authorList>
            <person name="Zhu J."/>
            <person name="Qi W."/>
            <person name="Song R."/>
        </authorList>
    </citation>
    <scope>NUCLEOTIDE SEQUENCE [LARGE SCALE GENOMIC DNA]</scope>
</reference>
<feature type="region of interest" description="Disordered" evidence="4">
    <location>
        <begin position="265"/>
        <end position="303"/>
    </location>
</feature>
<dbReference type="PANTHER" id="PTHR46332">
    <property type="entry name" value="ASPARTATE BETA-HYDROXYLASE DOMAIN-CONTAINING PROTEIN 2"/>
    <property type="match status" value="1"/>
</dbReference>
<keyword evidence="2" id="KW-0223">Dioxygenase</keyword>
<feature type="domain" description="Aspartyl/asparaginy/proline hydroxylase" evidence="5">
    <location>
        <begin position="86"/>
        <end position="238"/>
    </location>
</feature>
<dbReference type="AlphaFoldDB" id="A0A0G4GUD4"/>
<evidence type="ECO:0000259" key="5">
    <source>
        <dbReference type="Pfam" id="PF05118"/>
    </source>
</evidence>
<dbReference type="PhylomeDB" id="A0A0G4GUD4"/>
<evidence type="ECO:0000313" key="7">
    <source>
        <dbReference type="Proteomes" id="UP000041254"/>
    </source>
</evidence>
<protein>
    <recommendedName>
        <fullName evidence="5">Aspartyl/asparaginy/proline hydroxylase domain-containing protein</fullName>
    </recommendedName>
</protein>
<dbReference type="Pfam" id="PF05118">
    <property type="entry name" value="Asp_Arg_Hydrox"/>
    <property type="match status" value="1"/>
</dbReference>
<dbReference type="PANTHER" id="PTHR46332:SF5">
    <property type="entry name" value="ASPARTATE BETA-HYDROXYLASE DOMAIN CONTAINING 2"/>
    <property type="match status" value="1"/>
</dbReference>
<dbReference type="InterPro" id="IPR007803">
    <property type="entry name" value="Asp/Arg/Pro-Hydrxlase"/>
</dbReference>
<organism evidence="6 7">
    <name type="scientific">Vitrella brassicaformis (strain CCMP3155)</name>
    <dbReference type="NCBI Taxonomy" id="1169540"/>
    <lineage>
        <taxon>Eukaryota</taxon>
        <taxon>Sar</taxon>
        <taxon>Alveolata</taxon>
        <taxon>Colpodellida</taxon>
        <taxon>Vitrellaceae</taxon>
        <taxon>Vitrella</taxon>
    </lineage>
</organism>
<sequence length="303" mass="35230">MLFNLFQQPKRTRKEMFWERVEQTLRSRYRFREIRRIYDFIDYCNGNLQPPVAATLHCPSEEFVPRLTAQPWWDPADFPWTAQLERQSPVIQEELRSALDQPREYRFAANSAMAQTMGAGWSAFRLQRFGEWIEDNRQKFPRTSALLADLGIPIAMRGVMIARQRAGSGVQPHSDGRNFILTAHLGLQVPEGCWMRVGEERREWRENKVCVFDTSFEHETGNPTQHGRFVLIVDFWHPELSDAERNALADIYAIRNEFDREVLAAAEQEPVNGRANGIEQKEQQQPTEGEREGEKTPAAVERP</sequence>
<dbReference type="InParanoid" id="A0A0G4GUD4"/>
<dbReference type="InterPro" id="IPR027443">
    <property type="entry name" value="IPNS-like_sf"/>
</dbReference>
<dbReference type="Gene3D" id="2.60.120.330">
    <property type="entry name" value="B-lactam Antibiotic, Isopenicillin N Synthase, Chain"/>
    <property type="match status" value="1"/>
</dbReference>